<dbReference type="PROSITE" id="PS50033">
    <property type="entry name" value="UBX"/>
    <property type="match status" value="1"/>
</dbReference>
<dbReference type="GO" id="GO:0005829">
    <property type="term" value="C:cytosol"/>
    <property type="evidence" value="ECO:0007669"/>
    <property type="project" value="TreeGrafter"/>
</dbReference>
<keyword evidence="6" id="KW-1185">Reference proteome</keyword>
<evidence type="ECO:0000259" key="4">
    <source>
        <dbReference type="PROSITE" id="PS51399"/>
    </source>
</evidence>
<feature type="region of interest" description="Disordered" evidence="2">
    <location>
        <begin position="51"/>
        <end position="152"/>
    </location>
</feature>
<dbReference type="InterPro" id="IPR029071">
    <property type="entry name" value="Ubiquitin-like_domsf"/>
</dbReference>
<sequence length="388" mass="41668">MNPHADLIDTFTEITSASKQEALFFLESHNYDLDSAVSTFLETTHVPTATAATGNSISPSQSLSPSPSSSPSHLRSPSPPPPLRPSEPASYNLRSGQQPLPPAEKKPSGSRGTGSVRTLSDLNRPARDGSGSDSDEPQEYYTGGEKSGMLVQDPTKRNDVDALFNQARQAGAVEGPADHLRPSSSSRSFTGTARLLSGEAVSTTPQQREPITHIITFWSNGFTVDDGPLRRLNDPENAPFLESIGKSECPKELEPADRTTPVHVQQKRKIPFQGMGRTLGSTSSNPVAEPTVDAPARNTAPHAAMGLIVDQALPSTSIQLRLADGTRMVSRFNSHHTIRDIRDFIDALPGGPRSYQLQTVGFPPKQLADPDQTIEQAGLANSVVIQKL</sequence>
<evidence type="ECO:0000313" key="5">
    <source>
        <dbReference type="EMBL" id="KAK3022364.1"/>
    </source>
</evidence>
<dbReference type="SUPFAM" id="SSF46934">
    <property type="entry name" value="UBA-like"/>
    <property type="match status" value="1"/>
</dbReference>
<dbReference type="GO" id="GO:0043130">
    <property type="term" value="F:ubiquitin binding"/>
    <property type="evidence" value="ECO:0007669"/>
    <property type="project" value="TreeGrafter"/>
</dbReference>
<dbReference type="Pfam" id="PF08059">
    <property type="entry name" value="SEP"/>
    <property type="match status" value="1"/>
</dbReference>
<dbReference type="InterPro" id="IPR036241">
    <property type="entry name" value="NSFL1C_SEP_dom_sf"/>
</dbReference>
<dbReference type="InterPro" id="IPR009060">
    <property type="entry name" value="UBA-like_sf"/>
</dbReference>
<comment type="caution">
    <text evidence="5">The sequence shown here is derived from an EMBL/GenBank/DDBJ whole genome shotgun (WGS) entry which is preliminary data.</text>
</comment>
<keyword evidence="1" id="KW-0833">Ubl conjugation pathway</keyword>
<dbReference type="Pfam" id="PF00789">
    <property type="entry name" value="UBX"/>
    <property type="match status" value="1"/>
</dbReference>
<feature type="compositionally biased region" description="Low complexity" evidence="2">
    <location>
        <begin position="56"/>
        <end position="76"/>
    </location>
</feature>
<evidence type="ECO:0000259" key="3">
    <source>
        <dbReference type="PROSITE" id="PS50033"/>
    </source>
</evidence>
<dbReference type="SUPFAM" id="SSF54236">
    <property type="entry name" value="Ubiquitin-like"/>
    <property type="match status" value="1"/>
</dbReference>
<evidence type="ECO:0000256" key="2">
    <source>
        <dbReference type="SAM" id="MobiDB-lite"/>
    </source>
</evidence>
<dbReference type="PANTHER" id="PTHR23333">
    <property type="entry name" value="UBX DOMAIN CONTAINING PROTEIN"/>
    <property type="match status" value="1"/>
</dbReference>
<name>A0AA89AYX1_9ASTE</name>
<evidence type="ECO:0000256" key="1">
    <source>
        <dbReference type="ARBA" id="ARBA00022786"/>
    </source>
</evidence>
<dbReference type="SUPFAM" id="SSF102848">
    <property type="entry name" value="NSFL1 (p97 ATPase) cofactor p47, SEP domain"/>
    <property type="match status" value="1"/>
</dbReference>
<feature type="domain" description="UBX" evidence="3">
    <location>
        <begin position="311"/>
        <end position="387"/>
    </location>
</feature>
<dbReference type="FunFam" id="3.30.420.210:FF:000005">
    <property type="entry name" value="Plant UBX domain-containing protein 4"/>
    <property type="match status" value="1"/>
</dbReference>
<organism evidence="5 6">
    <name type="scientific">Escallonia herrerae</name>
    <dbReference type="NCBI Taxonomy" id="1293975"/>
    <lineage>
        <taxon>Eukaryota</taxon>
        <taxon>Viridiplantae</taxon>
        <taxon>Streptophyta</taxon>
        <taxon>Embryophyta</taxon>
        <taxon>Tracheophyta</taxon>
        <taxon>Spermatophyta</taxon>
        <taxon>Magnoliopsida</taxon>
        <taxon>eudicotyledons</taxon>
        <taxon>Gunneridae</taxon>
        <taxon>Pentapetalae</taxon>
        <taxon>asterids</taxon>
        <taxon>campanulids</taxon>
        <taxon>Escalloniales</taxon>
        <taxon>Escalloniaceae</taxon>
        <taxon>Escallonia</taxon>
    </lineage>
</organism>
<protein>
    <submittedName>
        <fullName evidence="5">Uncharacterized protein</fullName>
    </submittedName>
</protein>
<accession>A0AA89AYX1</accession>
<dbReference type="GO" id="GO:0043161">
    <property type="term" value="P:proteasome-mediated ubiquitin-dependent protein catabolic process"/>
    <property type="evidence" value="ECO:0007669"/>
    <property type="project" value="TreeGrafter"/>
</dbReference>
<dbReference type="GO" id="GO:0031468">
    <property type="term" value="P:nuclear membrane reassembly"/>
    <property type="evidence" value="ECO:0007669"/>
    <property type="project" value="TreeGrafter"/>
</dbReference>
<dbReference type="Gene3D" id="3.30.420.210">
    <property type="entry name" value="SEP domain"/>
    <property type="match status" value="1"/>
</dbReference>
<reference evidence="5" key="1">
    <citation type="submission" date="2022-12" db="EMBL/GenBank/DDBJ databases">
        <title>Draft genome assemblies for two species of Escallonia (Escalloniales).</title>
        <authorList>
            <person name="Chanderbali A."/>
            <person name="Dervinis C."/>
            <person name="Anghel I."/>
            <person name="Soltis D."/>
            <person name="Soltis P."/>
            <person name="Zapata F."/>
        </authorList>
    </citation>
    <scope>NUCLEOTIDE SEQUENCE</scope>
    <source>
        <strain evidence="5">UCBG64.0493</strain>
        <tissue evidence="5">Leaf</tissue>
    </source>
</reference>
<dbReference type="InterPro" id="IPR001012">
    <property type="entry name" value="UBX_dom"/>
</dbReference>
<dbReference type="SMART" id="SM00553">
    <property type="entry name" value="SEP"/>
    <property type="match status" value="1"/>
</dbReference>
<dbReference type="FunFam" id="3.10.20.90:FF:000179">
    <property type="entry name" value="Plant UBX domain-containing protein 4"/>
    <property type="match status" value="1"/>
</dbReference>
<dbReference type="Gene3D" id="1.10.8.10">
    <property type="entry name" value="DNA helicase RuvA subunit, C-terminal domain"/>
    <property type="match status" value="1"/>
</dbReference>
<dbReference type="InterPro" id="IPR012989">
    <property type="entry name" value="SEP_domain"/>
</dbReference>
<dbReference type="GO" id="GO:0051117">
    <property type="term" value="F:ATPase binding"/>
    <property type="evidence" value="ECO:0007669"/>
    <property type="project" value="UniProtKB-ARBA"/>
</dbReference>
<dbReference type="GO" id="GO:0000045">
    <property type="term" value="P:autophagosome assembly"/>
    <property type="evidence" value="ECO:0007669"/>
    <property type="project" value="TreeGrafter"/>
</dbReference>
<dbReference type="AlphaFoldDB" id="A0AA89AYX1"/>
<dbReference type="PROSITE" id="PS51399">
    <property type="entry name" value="SEP"/>
    <property type="match status" value="1"/>
</dbReference>
<dbReference type="SMART" id="SM00166">
    <property type="entry name" value="UBX"/>
    <property type="match status" value="1"/>
</dbReference>
<dbReference type="GO" id="GO:0005634">
    <property type="term" value="C:nucleus"/>
    <property type="evidence" value="ECO:0007669"/>
    <property type="project" value="TreeGrafter"/>
</dbReference>
<dbReference type="EMBL" id="JAVXUP010000716">
    <property type="protein sequence ID" value="KAK3022364.1"/>
    <property type="molecule type" value="Genomic_DNA"/>
</dbReference>
<proteinExistence type="predicted"/>
<dbReference type="PANTHER" id="PTHR23333:SF45">
    <property type="entry name" value="PLANT UBX DOMAIN-CONTAINING PROTEIN 4-LIKE"/>
    <property type="match status" value="1"/>
</dbReference>
<gene>
    <name evidence="5" type="ORF">RJ639_045315</name>
</gene>
<dbReference type="GO" id="GO:0007030">
    <property type="term" value="P:Golgi organization"/>
    <property type="evidence" value="ECO:0007669"/>
    <property type="project" value="TreeGrafter"/>
</dbReference>
<dbReference type="Gene3D" id="3.10.20.90">
    <property type="entry name" value="Phosphatidylinositol 3-kinase Catalytic Subunit, Chain A, domain 1"/>
    <property type="match status" value="1"/>
</dbReference>
<evidence type="ECO:0000313" key="6">
    <source>
        <dbReference type="Proteomes" id="UP001188597"/>
    </source>
</evidence>
<dbReference type="Pfam" id="PF14555">
    <property type="entry name" value="UBA_4"/>
    <property type="match status" value="1"/>
</dbReference>
<dbReference type="GO" id="GO:0061025">
    <property type="term" value="P:membrane fusion"/>
    <property type="evidence" value="ECO:0007669"/>
    <property type="project" value="TreeGrafter"/>
</dbReference>
<feature type="domain" description="SEP" evidence="4">
    <location>
        <begin position="210"/>
        <end position="273"/>
    </location>
</feature>
<dbReference type="CDD" id="cd01770">
    <property type="entry name" value="UBX_UBXN2"/>
    <property type="match status" value="1"/>
</dbReference>
<dbReference type="Proteomes" id="UP001188597">
    <property type="component" value="Unassembled WGS sequence"/>
</dbReference>